<protein>
    <submittedName>
        <fullName evidence="2">Uncharacterized protein</fullName>
    </submittedName>
</protein>
<feature type="region of interest" description="Disordered" evidence="1">
    <location>
        <begin position="1"/>
        <end position="24"/>
    </location>
</feature>
<proteinExistence type="predicted"/>
<sequence length="163" mass="17169">MGEATPSTTAELLDSMPPLDMEGVDTPTVEELAFEVDMVEDTNESVKCEALSVLCDCGDVIADEATCVVIAACRLLGHCESNGVTIKLLIDEEVAPSLLEGLLAAEPLSAKANKLADALVEVLRLSGDLVAQCDIHSLADASDIFVADNRVCRALDQCLDMCA</sequence>
<dbReference type="AlphaFoldDB" id="A0A7J6S1C4"/>
<evidence type="ECO:0000313" key="3">
    <source>
        <dbReference type="Proteomes" id="UP000553632"/>
    </source>
</evidence>
<name>A0A7J6S1C4_PEROL</name>
<dbReference type="Proteomes" id="UP000553632">
    <property type="component" value="Unassembled WGS sequence"/>
</dbReference>
<keyword evidence="3" id="KW-1185">Reference proteome</keyword>
<organism evidence="2 3">
    <name type="scientific">Perkinsus olseni</name>
    <name type="common">Perkinsus atlanticus</name>
    <dbReference type="NCBI Taxonomy" id="32597"/>
    <lineage>
        <taxon>Eukaryota</taxon>
        <taxon>Sar</taxon>
        <taxon>Alveolata</taxon>
        <taxon>Perkinsozoa</taxon>
        <taxon>Perkinsea</taxon>
        <taxon>Perkinsida</taxon>
        <taxon>Perkinsidae</taxon>
        <taxon>Perkinsus</taxon>
    </lineage>
</organism>
<reference evidence="2 3" key="1">
    <citation type="submission" date="2020-04" db="EMBL/GenBank/DDBJ databases">
        <title>Perkinsus olseni comparative genomics.</title>
        <authorList>
            <person name="Bogema D.R."/>
        </authorList>
    </citation>
    <scope>NUCLEOTIDE SEQUENCE [LARGE SCALE GENOMIC DNA]</scope>
    <source>
        <strain evidence="2 3">ATCC PRA-207</strain>
    </source>
</reference>
<accession>A0A7J6S1C4</accession>
<evidence type="ECO:0000256" key="1">
    <source>
        <dbReference type="SAM" id="MobiDB-lite"/>
    </source>
</evidence>
<comment type="caution">
    <text evidence="2">The sequence shown here is derived from an EMBL/GenBank/DDBJ whole genome shotgun (WGS) entry which is preliminary data.</text>
</comment>
<gene>
    <name evidence="2" type="ORF">FOZ63_000209</name>
</gene>
<feature type="compositionally biased region" description="Polar residues" evidence="1">
    <location>
        <begin position="1"/>
        <end position="10"/>
    </location>
</feature>
<dbReference type="EMBL" id="JABANO010021740">
    <property type="protein sequence ID" value="KAF4726325.1"/>
    <property type="molecule type" value="Genomic_DNA"/>
</dbReference>
<evidence type="ECO:0000313" key="2">
    <source>
        <dbReference type="EMBL" id="KAF4726325.1"/>
    </source>
</evidence>